<dbReference type="eggNOG" id="COG3103">
    <property type="taxonomic scope" value="Bacteria"/>
</dbReference>
<dbReference type="STRING" id="391616.OA238_c43970"/>
<dbReference type="Gene3D" id="2.30.30.40">
    <property type="entry name" value="SH3 Domains"/>
    <property type="match status" value="1"/>
</dbReference>
<keyword evidence="3" id="KW-1185">Reference proteome</keyword>
<accession>M9RNT5</accession>
<dbReference type="eggNOG" id="COG3650">
    <property type="taxonomic scope" value="Bacteria"/>
</dbReference>
<gene>
    <name evidence="2" type="ORF">OA238_c43970</name>
</gene>
<dbReference type="InterPro" id="IPR003646">
    <property type="entry name" value="SH3-like_bac-type"/>
</dbReference>
<organism evidence="2 3">
    <name type="scientific">Octadecabacter arcticus 238</name>
    <dbReference type="NCBI Taxonomy" id="391616"/>
    <lineage>
        <taxon>Bacteria</taxon>
        <taxon>Pseudomonadati</taxon>
        <taxon>Pseudomonadota</taxon>
        <taxon>Alphaproteobacteria</taxon>
        <taxon>Rhodobacterales</taxon>
        <taxon>Roseobacteraceae</taxon>
        <taxon>Octadecabacter</taxon>
    </lineage>
</organism>
<evidence type="ECO:0000313" key="3">
    <source>
        <dbReference type="Proteomes" id="UP000004688"/>
    </source>
</evidence>
<sequence>MLFGTLASAQSLPERYMVADVASDDVLNIRAEPAASSEIIGELGPDTLNVEVLRTLDGWGYVGAGERSGWVSMRFLAPNPPPENKVPRPMSCSGTEPFWDVSFYPRGAEYNAMGEAGRDLTIFREGLAGNGYIVEAHEGPSLTRTIIINALPCRDGMSDRNFGMSMSMFTQAPDGNDLRTGCCTMHIN</sequence>
<dbReference type="OrthoDB" id="5489750at2"/>
<dbReference type="Pfam" id="PF08239">
    <property type="entry name" value="SH3_3"/>
    <property type="match status" value="1"/>
</dbReference>
<reference evidence="2 3" key="1">
    <citation type="journal article" date="2013" name="PLoS ONE">
        <title>Poles Apart: Arctic and Antarctic Octadecabacter strains Share High Genome Plasticity and a New Type of Xanthorhodopsin.</title>
        <authorList>
            <person name="Vollmers J."/>
            <person name="Voget S."/>
            <person name="Dietrich S."/>
            <person name="Gollnow K."/>
            <person name="Smits M."/>
            <person name="Meyer K."/>
            <person name="Brinkhoff T."/>
            <person name="Simon M."/>
            <person name="Daniel R."/>
        </authorList>
    </citation>
    <scope>NUCLEOTIDE SEQUENCE [LARGE SCALE GENOMIC DNA]</scope>
    <source>
        <strain evidence="2 3">238</strain>
    </source>
</reference>
<dbReference type="RefSeq" id="WP_015497232.1">
    <property type="nucleotide sequence ID" value="NC_020908.1"/>
</dbReference>
<dbReference type="Proteomes" id="UP000004688">
    <property type="component" value="Chromosome"/>
</dbReference>
<name>M9RNT5_9RHOB</name>
<protein>
    <submittedName>
        <fullName evidence="2">Type3 SH3 domain-containing protein</fullName>
    </submittedName>
</protein>
<dbReference type="KEGG" id="oar:OA238_c43970"/>
<proteinExistence type="predicted"/>
<dbReference type="EMBL" id="CP003742">
    <property type="protein sequence ID" value="AGI74284.1"/>
    <property type="molecule type" value="Genomic_DNA"/>
</dbReference>
<evidence type="ECO:0000313" key="2">
    <source>
        <dbReference type="EMBL" id="AGI74284.1"/>
    </source>
</evidence>
<dbReference type="HOGENOM" id="CLU_118088_0_0_5"/>
<evidence type="ECO:0000259" key="1">
    <source>
        <dbReference type="Pfam" id="PF08239"/>
    </source>
</evidence>
<feature type="domain" description="SH3b" evidence="1">
    <location>
        <begin position="25"/>
        <end position="76"/>
    </location>
</feature>
<dbReference type="AlphaFoldDB" id="M9RNT5"/>